<dbReference type="EMBL" id="JACHMP010000001">
    <property type="protein sequence ID" value="MBB5819103.1"/>
    <property type="molecule type" value="Genomic_DNA"/>
</dbReference>
<feature type="domain" description="ABC transporter" evidence="6">
    <location>
        <begin position="21"/>
        <end position="272"/>
    </location>
</feature>
<organism evidence="7 8">
    <name type="scientific">Streptosporangium becharense</name>
    <dbReference type="NCBI Taxonomy" id="1816182"/>
    <lineage>
        <taxon>Bacteria</taxon>
        <taxon>Bacillati</taxon>
        <taxon>Actinomycetota</taxon>
        <taxon>Actinomycetes</taxon>
        <taxon>Streptosporangiales</taxon>
        <taxon>Streptosporangiaceae</taxon>
        <taxon>Streptosporangium</taxon>
    </lineage>
</organism>
<dbReference type="AlphaFoldDB" id="A0A7W9MG82"/>
<evidence type="ECO:0000256" key="3">
    <source>
        <dbReference type="ARBA" id="ARBA00022741"/>
    </source>
</evidence>
<keyword evidence="2" id="KW-0813">Transport</keyword>
<dbReference type="InterPro" id="IPR027417">
    <property type="entry name" value="P-loop_NTPase"/>
</dbReference>
<gene>
    <name evidence="7" type="ORF">F4562_002165</name>
</gene>
<evidence type="ECO:0000256" key="2">
    <source>
        <dbReference type="ARBA" id="ARBA00022448"/>
    </source>
</evidence>
<dbReference type="CDD" id="cd03230">
    <property type="entry name" value="ABC_DR_subfamily_A"/>
    <property type="match status" value="1"/>
</dbReference>
<sequence>MRTPQSADTSGTATAGLDNVIEVGGLRQVYGDFEAVRGVSFDVPRGELFALLGTNGAGKTTTMEVLEGFRAATGGTVRVLGLDPIRQRRELRPRVGIMLQEGGFIGDLTVAETVALWKGLSEDAGRPVTLSGTAQPPRGSALFGTVKGVDRHVMGALELVGLEKRTRTRIRQLSGGQKRRLDLALAVLSRPEVLFLDEPTTGMDPEARHATWKVIEDLRAGGSTVLLTTHYLEEAERLATRLAIMHEGRIHVHGTVEEVVAGSGDRLSFRLPGVSWSFGDLPTLDGAAPLLTYGSDTEVVYTLTGERAESRAHAATRLLLDWADERGETLGRLTVRRGTLEDVFMRVVGEALGGTFGEVR</sequence>
<keyword evidence="8" id="KW-1185">Reference proteome</keyword>
<accession>A0A7W9MG82</accession>
<dbReference type="PROSITE" id="PS50893">
    <property type="entry name" value="ABC_TRANSPORTER_2"/>
    <property type="match status" value="1"/>
</dbReference>
<dbReference type="PANTHER" id="PTHR42711">
    <property type="entry name" value="ABC TRANSPORTER ATP-BINDING PROTEIN"/>
    <property type="match status" value="1"/>
</dbReference>
<evidence type="ECO:0000256" key="1">
    <source>
        <dbReference type="ARBA" id="ARBA00004202"/>
    </source>
</evidence>
<proteinExistence type="predicted"/>
<reference evidence="7 8" key="1">
    <citation type="submission" date="2020-08" db="EMBL/GenBank/DDBJ databases">
        <title>Sequencing the genomes of 1000 actinobacteria strains.</title>
        <authorList>
            <person name="Klenk H.-P."/>
        </authorList>
    </citation>
    <scope>NUCLEOTIDE SEQUENCE [LARGE SCALE GENOMIC DNA]</scope>
    <source>
        <strain evidence="7 8">DSM 46887</strain>
    </source>
</reference>
<dbReference type="InterPro" id="IPR003439">
    <property type="entry name" value="ABC_transporter-like_ATP-bd"/>
</dbReference>
<dbReference type="PROSITE" id="PS00211">
    <property type="entry name" value="ABC_TRANSPORTER_1"/>
    <property type="match status" value="1"/>
</dbReference>
<dbReference type="SUPFAM" id="SSF52540">
    <property type="entry name" value="P-loop containing nucleoside triphosphate hydrolases"/>
    <property type="match status" value="1"/>
</dbReference>
<dbReference type="Pfam" id="PF00005">
    <property type="entry name" value="ABC_tran"/>
    <property type="match status" value="1"/>
</dbReference>
<dbReference type="InterPro" id="IPR003593">
    <property type="entry name" value="AAA+_ATPase"/>
</dbReference>
<evidence type="ECO:0000256" key="4">
    <source>
        <dbReference type="ARBA" id="ARBA00022840"/>
    </source>
</evidence>
<dbReference type="GO" id="GO:0016887">
    <property type="term" value="F:ATP hydrolysis activity"/>
    <property type="evidence" value="ECO:0007669"/>
    <property type="project" value="InterPro"/>
</dbReference>
<name>A0A7W9MG82_9ACTN</name>
<comment type="subcellular location">
    <subcellularLocation>
        <location evidence="1">Cell membrane</location>
        <topology evidence="1">Peripheral membrane protein</topology>
    </subcellularLocation>
</comment>
<dbReference type="Proteomes" id="UP000540685">
    <property type="component" value="Unassembled WGS sequence"/>
</dbReference>
<evidence type="ECO:0000256" key="5">
    <source>
        <dbReference type="ARBA" id="ARBA00023251"/>
    </source>
</evidence>
<dbReference type="SMART" id="SM00382">
    <property type="entry name" value="AAA"/>
    <property type="match status" value="1"/>
</dbReference>
<dbReference type="GO" id="GO:0005886">
    <property type="term" value="C:plasma membrane"/>
    <property type="evidence" value="ECO:0007669"/>
    <property type="project" value="UniProtKB-SubCell"/>
</dbReference>
<evidence type="ECO:0000313" key="8">
    <source>
        <dbReference type="Proteomes" id="UP000540685"/>
    </source>
</evidence>
<dbReference type="GO" id="GO:0046677">
    <property type="term" value="P:response to antibiotic"/>
    <property type="evidence" value="ECO:0007669"/>
    <property type="project" value="UniProtKB-KW"/>
</dbReference>
<dbReference type="GO" id="GO:0005524">
    <property type="term" value="F:ATP binding"/>
    <property type="evidence" value="ECO:0007669"/>
    <property type="project" value="UniProtKB-KW"/>
</dbReference>
<comment type="caution">
    <text evidence="7">The sequence shown here is derived from an EMBL/GenBank/DDBJ whole genome shotgun (WGS) entry which is preliminary data.</text>
</comment>
<dbReference type="RefSeq" id="WP_184539103.1">
    <property type="nucleotide sequence ID" value="NZ_JACHMP010000001.1"/>
</dbReference>
<evidence type="ECO:0000313" key="7">
    <source>
        <dbReference type="EMBL" id="MBB5819103.1"/>
    </source>
</evidence>
<protein>
    <submittedName>
        <fullName evidence="7">ABC-2 type transport system ATP-binding protein</fullName>
    </submittedName>
</protein>
<dbReference type="InterPro" id="IPR017871">
    <property type="entry name" value="ABC_transporter-like_CS"/>
</dbReference>
<dbReference type="Gene3D" id="3.40.50.300">
    <property type="entry name" value="P-loop containing nucleotide triphosphate hydrolases"/>
    <property type="match status" value="1"/>
</dbReference>
<keyword evidence="3" id="KW-0547">Nucleotide-binding</keyword>
<evidence type="ECO:0000259" key="6">
    <source>
        <dbReference type="PROSITE" id="PS50893"/>
    </source>
</evidence>
<dbReference type="PANTHER" id="PTHR42711:SF16">
    <property type="entry name" value="ABC TRANSPORTER ATP-BINDING PROTEIN"/>
    <property type="match status" value="1"/>
</dbReference>
<keyword evidence="5" id="KW-0046">Antibiotic resistance</keyword>
<keyword evidence="4 7" id="KW-0067">ATP-binding</keyword>
<dbReference type="InterPro" id="IPR050763">
    <property type="entry name" value="ABC_transporter_ATP-binding"/>
</dbReference>